<accession>A0AAV1T7P3</accession>
<evidence type="ECO:0000313" key="2">
    <source>
        <dbReference type="EMBL" id="CAK7908077.1"/>
    </source>
</evidence>
<dbReference type="Proteomes" id="UP001162060">
    <property type="component" value="Unassembled WGS sequence"/>
</dbReference>
<dbReference type="EMBL" id="CAKLBY020000035">
    <property type="protein sequence ID" value="CAK7908077.1"/>
    <property type="molecule type" value="Genomic_DNA"/>
</dbReference>
<comment type="caution">
    <text evidence="2">The sequence shown here is derived from an EMBL/GenBank/DDBJ whole genome shotgun (WGS) entry which is preliminary data.</text>
</comment>
<evidence type="ECO:0000313" key="3">
    <source>
        <dbReference type="Proteomes" id="UP001162060"/>
    </source>
</evidence>
<proteinExistence type="predicted"/>
<organism evidence="2 3">
    <name type="scientific">Peronospora matthiolae</name>
    <dbReference type="NCBI Taxonomy" id="2874970"/>
    <lineage>
        <taxon>Eukaryota</taxon>
        <taxon>Sar</taxon>
        <taxon>Stramenopiles</taxon>
        <taxon>Oomycota</taxon>
        <taxon>Peronosporomycetes</taxon>
        <taxon>Peronosporales</taxon>
        <taxon>Peronosporaceae</taxon>
        <taxon>Peronospora</taxon>
    </lineage>
</organism>
<name>A0AAV1T7P3_9STRA</name>
<protein>
    <recommendedName>
        <fullName evidence="4">PH domain-containing protein</fullName>
    </recommendedName>
</protein>
<evidence type="ECO:0000256" key="1">
    <source>
        <dbReference type="SAM" id="MobiDB-lite"/>
    </source>
</evidence>
<dbReference type="AlphaFoldDB" id="A0AAV1T7P3"/>
<feature type="region of interest" description="Disordered" evidence="1">
    <location>
        <begin position="1"/>
        <end position="61"/>
    </location>
</feature>
<evidence type="ECO:0008006" key="4">
    <source>
        <dbReference type="Google" id="ProtNLM"/>
    </source>
</evidence>
<reference evidence="2" key="1">
    <citation type="submission" date="2024-01" db="EMBL/GenBank/DDBJ databases">
        <authorList>
            <person name="Webb A."/>
        </authorList>
    </citation>
    <scope>NUCLEOTIDE SEQUENCE</scope>
    <source>
        <strain evidence="2">Pm1</strain>
    </source>
</reference>
<sequence>MIRSFPTLSHRHPRVQRAPFYPSKAHARPSASTLESLNEPFLSSPRHKSSRSESLRSTWMTNDSDSIGGDYYNDDDEEEELSATKEVDVEAEVTTPACPQALNVVVPLQAQPLSDWVYWQRDAVALPNCWTRVFAVFCGTELWLYRYEEASARSLLLRIRVTALDVGPEDTRQLQLQDGMTTTTVTVHLCFLDSLSFTRWQSHVATEIAKLSGPRQEGNHVVVLSTMASALQKPSSLWKVVMTSMRTKHQAAAGQADPAFVLANQKRLKSLGQRWKQVTTALKSALKPSRGRSHHLPQLDG</sequence>
<gene>
    <name evidence="2" type="ORF">PM001_LOCUS3654</name>
</gene>